<reference evidence="2 3" key="1">
    <citation type="journal article" date="2019" name="New Phytol.">
        <title>Comparative genomics reveals unique wood-decay strategies and fruiting body development in the Schizophyllaceae.</title>
        <authorList>
            <person name="Almasi E."/>
            <person name="Sahu N."/>
            <person name="Krizsan K."/>
            <person name="Balint B."/>
            <person name="Kovacs G.M."/>
            <person name="Kiss B."/>
            <person name="Cseklye J."/>
            <person name="Drula E."/>
            <person name="Henrissat B."/>
            <person name="Nagy I."/>
            <person name="Chovatia M."/>
            <person name="Adam C."/>
            <person name="LaButti K."/>
            <person name="Lipzen A."/>
            <person name="Riley R."/>
            <person name="Grigoriev I.V."/>
            <person name="Nagy L.G."/>
        </authorList>
    </citation>
    <scope>NUCLEOTIDE SEQUENCE [LARGE SCALE GENOMIC DNA]</scope>
    <source>
        <strain evidence="2 3">NL-1724</strain>
    </source>
</reference>
<dbReference type="PANTHER" id="PTHR43735">
    <property type="entry name" value="APOPTOSIS-INDUCING FACTOR 1"/>
    <property type="match status" value="1"/>
</dbReference>
<dbReference type="InterPro" id="IPR036188">
    <property type="entry name" value="FAD/NAD-bd_sf"/>
</dbReference>
<accession>A0A550C3P3</accession>
<dbReference type="SUPFAM" id="SSF51905">
    <property type="entry name" value="FAD/NAD(P)-binding domain"/>
    <property type="match status" value="1"/>
</dbReference>
<dbReference type="Proteomes" id="UP000320762">
    <property type="component" value="Unassembled WGS sequence"/>
</dbReference>
<dbReference type="STRING" id="97359.A0A550C3P3"/>
<dbReference type="Gene3D" id="3.50.50.100">
    <property type="match status" value="1"/>
</dbReference>
<organism evidence="2 3">
    <name type="scientific">Schizophyllum amplum</name>
    <dbReference type="NCBI Taxonomy" id="97359"/>
    <lineage>
        <taxon>Eukaryota</taxon>
        <taxon>Fungi</taxon>
        <taxon>Dikarya</taxon>
        <taxon>Basidiomycota</taxon>
        <taxon>Agaricomycotina</taxon>
        <taxon>Agaricomycetes</taxon>
        <taxon>Agaricomycetidae</taxon>
        <taxon>Agaricales</taxon>
        <taxon>Schizophyllaceae</taxon>
        <taxon>Schizophyllum</taxon>
    </lineage>
</organism>
<dbReference type="OrthoDB" id="202203at2759"/>
<protein>
    <recommendedName>
        <fullName evidence="1">FAD/NAD(P)-binding domain-containing protein</fullName>
    </recommendedName>
</protein>
<dbReference type="Pfam" id="PF07992">
    <property type="entry name" value="Pyr_redox_2"/>
    <property type="match status" value="1"/>
</dbReference>
<dbReference type="GO" id="GO:0005737">
    <property type="term" value="C:cytoplasm"/>
    <property type="evidence" value="ECO:0007669"/>
    <property type="project" value="TreeGrafter"/>
</dbReference>
<comment type="caution">
    <text evidence="2">The sequence shown here is derived from an EMBL/GenBank/DDBJ whole genome shotgun (WGS) entry which is preliminary data.</text>
</comment>
<dbReference type="PANTHER" id="PTHR43735:SF2">
    <property type="entry name" value="FE-REGULATED PROTEIN 8"/>
    <property type="match status" value="1"/>
</dbReference>
<gene>
    <name evidence="2" type="ORF">BD626DRAFT_408909</name>
</gene>
<dbReference type="AlphaFoldDB" id="A0A550C3P3"/>
<feature type="domain" description="FAD/NAD(P)-binding" evidence="1">
    <location>
        <begin position="18"/>
        <end position="361"/>
    </location>
</feature>
<evidence type="ECO:0000313" key="3">
    <source>
        <dbReference type="Proteomes" id="UP000320762"/>
    </source>
</evidence>
<dbReference type="GO" id="GO:0050660">
    <property type="term" value="F:flavin adenine dinucleotide binding"/>
    <property type="evidence" value="ECO:0007669"/>
    <property type="project" value="TreeGrafter"/>
</dbReference>
<dbReference type="GO" id="GO:0004174">
    <property type="term" value="F:electron-transferring-flavoprotein dehydrogenase activity"/>
    <property type="evidence" value="ECO:0007669"/>
    <property type="project" value="TreeGrafter"/>
</dbReference>
<name>A0A550C3P3_9AGAR</name>
<keyword evidence="3" id="KW-1185">Reference proteome</keyword>
<evidence type="ECO:0000259" key="1">
    <source>
        <dbReference type="Pfam" id="PF07992"/>
    </source>
</evidence>
<evidence type="ECO:0000313" key="2">
    <source>
        <dbReference type="EMBL" id="TRM59390.1"/>
    </source>
</evidence>
<sequence>MDAPAAPATHSSPRSTKTVVVLGAAYAGHRATQLLIGSLPSGWRVVVIERNTHFNHLYAFSRVSVLPGHEHKPFIPYTNLLLAEQEVAEARSSKCRISGSPHLLLHANITKLESHRVHFKYLGADNVEKEPGFVDFEYCIYALGSSLPPPINVWSTSEESPTHSGIWHGTKTEGRQYLRDEQDRIRAATSIAIVGGGALGIQYASDIADIYPNKQVTLIHSRHQLLPQFAKWMHDAAARALTELNVRLVLGSRLDLSNVDPDVMDKSRVLRTTSGETIPAELLLICTGQKPNTHFIRGMAPSSINPANNLVYVRRTMQLSDPPEYEDEDPMVTHNPHIFVVGDAADAFGALKAGHTAWQMAAVAAYNICALIRGEDELQEYTPPPPAIKVSLGLSQAIYQSRGVHGHQDASKCDEALNTHVMWTRRGLCTEDMTL</sequence>
<dbReference type="InterPro" id="IPR023753">
    <property type="entry name" value="FAD/NAD-binding_dom"/>
</dbReference>
<proteinExistence type="predicted"/>
<dbReference type="EMBL" id="VDMD01000028">
    <property type="protein sequence ID" value="TRM59390.1"/>
    <property type="molecule type" value="Genomic_DNA"/>
</dbReference>
<dbReference type="PRINTS" id="PR00368">
    <property type="entry name" value="FADPNR"/>
</dbReference>